<dbReference type="AlphaFoldDB" id="S4NKH4"/>
<protein>
    <submittedName>
        <fullName evidence="1">Possible surface layer protein SlpB</fullName>
    </submittedName>
</protein>
<dbReference type="STRING" id="1423780.FD05_GL000287"/>
<dbReference type="EMBL" id="BASH01000002">
    <property type="protein sequence ID" value="GAD16416.1"/>
    <property type="molecule type" value="Genomic_DNA"/>
</dbReference>
<reference evidence="2" key="1">
    <citation type="journal article" date="2013" name="Genome Announc.">
        <title>Draft Genome Sequence of D-Branched-Chain Amino Acid Producer Lactobacillus otakiensis JCM 15040T, Isolated from a Traditional Japanese Pickle.</title>
        <authorList>
            <person name="Doi K."/>
            <person name="Mori K."/>
            <person name="Mutaguchi Y."/>
            <person name="Tashiro K."/>
            <person name="Fujino Y."/>
            <person name="Ohmori T."/>
            <person name="Kuhara S."/>
            <person name="Ohshima T."/>
        </authorList>
    </citation>
    <scope>NUCLEOTIDE SEQUENCE [LARGE SCALE GENOMIC DNA]</scope>
    <source>
        <strain evidence="2">JCM 15040</strain>
    </source>
</reference>
<keyword evidence="2" id="KW-1185">Reference proteome</keyword>
<comment type="caution">
    <text evidence="1">The sequence shown here is derived from an EMBL/GenBank/DDBJ whole genome shotgun (WGS) entry which is preliminary data.</text>
</comment>
<dbReference type="eggNOG" id="ENOG50309NW">
    <property type="taxonomic scope" value="Bacteria"/>
</dbReference>
<evidence type="ECO:0000313" key="1">
    <source>
        <dbReference type="EMBL" id="GAD16416.1"/>
    </source>
</evidence>
<organism evidence="1 2">
    <name type="scientific">Lentilactobacillus otakiensis DSM 19908 = JCM 15040</name>
    <dbReference type="NCBI Taxonomy" id="1423780"/>
    <lineage>
        <taxon>Bacteria</taxon>
        <taxon>Bacillati</taxon>
        <taxon>Bacillota</taxon>
        <taxon>Bacilli</taxon>
        <taxon>Lactobacillales</taxon>
        <taxon>Lactobacillaceae</taxon>
        <taxon>Lentilactobacillus</taxon>
    </lineage>
</organism>
<dbReference type="Proteomes" id="UP000016361">
    <property type="component" value="Unassembled WGS sequence"/>
</dbReference>
<evidence type="ECO:0000313" key="2">
    <source>
        <dbReference type="Proteomes" id="UP000016361"/>
    </source>
</evidence>
<name>S4NKH4_9LACO</name>
<sequence length="530" mass="56426">MAQLAASNNSQSNVRAYRVAITNRGSVYYKVVTFDGQHRGWIYGGKSTGKFGGGLTKYSTFNNQGMSALTAAQQNATYKITTPGTQNDGKSVTYKAPSWTQYKVGRAITDSTIYANTNFKIDQVGTRTRENDQWVHIYDPNNASSSAAGWILFSGLTQNQAVDQVADNAIRVNLVDASGKTIKSFDYSRANAQKGTTFGINNNGVWSITQADQSDILSKIQSALNGTFYGLNSLSSAQMTQIAQATFGSFINITVNAVSSIADNAVRINLIKSDGTVIKSFDWMRTGATRGTTVGSLSADEQGKLQDSINSQLTGTGFALANSTLTPAQIQKITQGSFGGQVYVEVSPVASAVSPITIYDGLDATGTLLTGTTSEYATAQADFKLTDIGPEIKLSPAEFMKQDPKANGSVIAQINALTGTDRTDAISAVNRAFKNAAEHQYNSTNVNLSGLTGKPGDSFTSGMVIDYLNSNKLNTLLSPKYVELGDDLNPTDKTITYSVVLESIQGGKFGDPARVLYLGDETKASASVAK</sequence>
<accession>S4NKH4</accession>
<gene>
    <name evidence="1" type="ORF">LOT_0954</name>
</gene>
<proteinExistence type="predicted"/>